<gene>
    <name evidence="2" type="ORF">THMIRHAT_01030</name>
</gene>
<dbReference type="EMBL" id="AP021888">
    <property type="protein sequence ID" value="BBP42357.1"/>
    <property type="molecule type" value="Genomic_DNA"/>
</dbReference>
<protein>
    <recommendedName>
        <fullName evidence="1">DUF58 domain-containing protein</fullName>
    </recommendedName>
</protein>
<dbReference type="PANTHER" id="PTHR33608:SF6">
    <property type="entry name" value="BLL2464 PROTEIN"/>
    <property type="match status" value="1"/>
</dbReference>
<organism evidence="2 3">
    <name type="scientific">Thiosulfativibrio zosterae</name>
    <dbReference type="NCBI Taxonomy" id="2675053"/>
    <lineage>
        <taxon>Bacteria</taxon>
        <taxon>Pseudomonadati</taxon>
        <taxon>Pseudomonadota</taxon>
        <taxon>Gammaproteobacteria</taxon>
        <taxon>Thiotrichales</taxon>
        <taxon>Piscirickettsiaceae</taxon>
        <taxon>Thiosulfativibrio</taxon>
    </lineage>
</organism>
<reference evidence="3" key="1">
    <citation type="submission" date="2019-11" db="EMBL/GenBank/DDBJ databases">
        <title>Isolation and characterization of two novel species in the genus Thiomicrorhabdus.</title>
        <authorList>
            <person name="Mochizuki J."/>
            <person name="Kojima H."/>
            <person name="Fukui M."/>
        </authorList>
    </citation>
    <scope>NUCLEOTIDE SEQUENCE [LARGE SCALE GENOMIC DNA]</scope>
    <source>
        <strain evidence="3">AkT22</strain>
    </source>
</reference>
<evidence type="ECO:0000259" key="1">
    <source>
        <dbReference type="Pfam" id="PF01882"/>
    </source>
</evidence>
<dbReference type="KEGG" id="tzo:THMIRHAT_01030"/>
<sequence length="340" mass="38425">MATIEWRSWAQRGWQALLRRSAWQKAFHHPAHDPIMSSAQIKALGAQLSLMPKARWINPYASEARKQGEQASRYLGSGLEYEESRPYQLGDEVRRIHWRLLAKTGQAYTKLFQEERQAGWTLMVDQRAAMRFGTQRQLKVTQALNAAGYFAWQAQQAGLSMDVIRLAQQSEHSASFEGRGLFESILHFLAIPCPPISLSASQPEVRLLDELLDCQQHLLAGSRLVIISDLADFDEATGYALAQLQQKVAVQVVLISDPAEHELPSVAGLKLQGLLGEQLTLSIEQRDTYQRWAKQYFDDKIKHLQTLGVTWQHLSTEQDVSVLLNDFAKTPTSFLQTESA</sequence>
<dbReference type="Pfam" id="PF01882">
    <property type="entry name" value="DUF58"/>
    <property type="match status" value="1"/>
</dbReference>
<dbReference type="InterPro" id="IPR002881">
    <property type="entry name" value="DUF58"/>
</dbReference>
<dbReference type="PANTHER" id="PTHR33608">
    <property type="entry name" value="BLL2464 PROTEIN"/>
    <property type="match status" value="1"/>
</dbReference>
<dbReference type="Proteomes" id="UP000501466">
    <property type="component" value="Chromosome"/>
</dbReference>
<name>A0A6F8PJX2_9GAMM</name>
<dbReference type="RefSeq" id="WP_173289710.1">
    <property type="nucleotide sequence ID" value="NZ_AP021888.1"/>
</dbReference>
<evidence type="ECO:0000313" key="3">
    <source>
        <dbReference type="Proteomes" id="UP000501466"/>
    </source>
</evidence>
<evidence type="ECO:0000313" key="2">
    <source>
        <dbReference type="EMBL" id="BBP42357.1"/>
    </source>
</evidence>
<dbReference type="AlphaFoldDB" id="A0A6F8PJX2"/>
<keyword evidence="3" id="KW-1185">Reference proteome</keyword>
<proteinExistence type="predicted"/>
<accession>A0A6F8PJX2</accession>
<feature type="domain" description="DUF58" evidence="1">
    <location>
        <begin position="83"/>
        <end position="296"/>
    </location>
</feature>